<dbReference type="Gene3D" id="3.90.1720.10">
    <property type="entry name" value="endopeptidase domain like (from Nostoc punctiforme)"/>
    <property type="match status" value="1"/>
</dbReference>
<keyword evidence="8" id="KW-1185">Reference proteome</keyword>
<dbReference type="RefSeq" id="WP_126989559.1">
    <property type="nucleotide sequence ID" value="NZ_JTFC01000010.1"/>
</dbReference>
<comment type="caution">
    <text evidence="7">The sequence shown here is derived from an EMBL/GenBank/DDBJ whole genome shotgun (WGS) entry which is preliminary data.</text>
</comment>
<dbReference type="PROSITE" id="PS51935">
    <property type="entry name" value="NLPC_P60"/>
    <property type="match status" value="1"/>
</dbReference>
<feature type="chain" id="PRO_5038465368" evidence="5">
    <location>
        <begin position="21"/>
        <end position="298"/>
    </location>
</feature>
<dbReference type="Pfam" id="PF00877">
    <property type="entry name" value="NLPC_P60"/>
    <property type="match status" value="1"/>
</dbReference>
<gene>
    <name evidence="7" type="ORF">QI30_03425</name>
</gene>
<accession>A0A433RX77</accession>
<dbReference type="GO" id="GO:0008234">
    <property type="term" value="F:cysteine-type peptidase activity"/>
    <property type="evidence" value="ECO:0007669"/>
    <property type="project" value="UniProtKB-KW"/>
</dbReference>
<evidence type="ECO:0000256" key="4">
    <source>
        <dbReference type="ARBA" id="ARBA00022807"/>
    </source>
</evidence>
<evidence type="ECO:0000256" key="3">
    <source>
        <dbReference type="ARBA" id="ARBA00022801"/>
    </source>
</evidence>
<dbReference type="GO" id="GO:0006508">
    <property type="term" value="P:proteolysis"/>
    <property type="evidence" value="ECO:0007669"/>
    <property type="project" value="UniProtKB-KW"/>
</dbReference>
<keyword evidence="4" id="KW-0788">Thiol protease</keyword>
<evidence type="ECO:0000256" key="5">
    <source>
        <dbReference type="SAM" id="SignalP"/>
    </source>
</evidence>
<evidence type="ECO:0000259" key="6">
    <source>
        <dbReference type="PROSITE" id="PS51935"/>
    </source>
</evidence>
<dbReference type="OrthoDB" id="9813368at2"/>
<dbReference type="Proteomes" id="UP000288623">
    <property type="component" value="Unassembled WGS sequence"/>
</dbReference>
<evidence type="ECO:0000313" key="7">
    <source>
        <dbReference type="EMBL" id="RUS57849.1"/>
    </source>
</evidence>
<sequence>MKKILATTMAAAVGLGTVTSIDLTQASAATSQATKVSGTYVTTATKNVYYRAASKKVGTVSKSKKIKLTHKRTVNGKTWYKISYNGGKRGWIVGANIKRLTVSSASTYKKTFVTKKAKNYYNLAGGHNKRLGTLASGKKITTSYYRTVNGAGWVKVNGYGWTPKSNLKSYVSQTSNSSSYDKLTSYGAQFLGVPYVWGGSTPNGFDCSGFTSYVYKKVLGKTIPRTSAAQYTASKKISKSQLKKGDLVFFNTSGGGVSHVSIYAGNNKLLHAAGNSVKYSNLYDGYWDKRIVGYGTFR</sequence>
<dbReference type="Gene3D" id="2.30.30.170">
    <property type="match status" value="1"/>
</dbReference>
<dbReference type="InterPro" id="IPR051202">
    <property type="entry name" value="Peptidase_C40"/>
</dbReference>
<dbReference type="AlphaFoldDB" id="A0A433RX77"/>
<name>A0A433RX77_9BACL</name>
<keyword evidence="3" id="KW-0378">Hydrolase</keyword>
<evidence type="ECO:0000256" key="1">
    <source>
        <dbReference type="ARBA" id="ARBA00007074"/>
    </source>
</evidence>
<dbReference type="InterPro" id="IPR000064">
    <property type="entry name" value="NLP_P60_dom"/>
</dbReference>
<dbReference type="InterPro" id="IPR038200">
    <property type="entry name" value="GW_dom_sf"/>
</dbReference>
<protein>
    <submittedName>
        <fullName evidence="7">Peptidoglycan lytic protein P45</fullName>
    </submittedName>
</protein>
<evidence type="ECO:0000256" key="2">
    <source>
        <dbReference type="ARBA" id="ARBA00022670"/>
    </source>
</evidence>
<feature type="signal peptide" evidence="5">
    <location>
        <begin position="1"/>
        <end position="20"/>
    </location>
</feature>
<dbReference type="SUPFAM" id="SSF82057">
    <property type="entry name" value="Prokaryotic SH3-related domain"/>
    <property type="match status" value="1"/>
</dbReference>
<dbReference type="PANTHER" id="PTHR47053">
    <property type="entry name" value="MUREIN DD-ENDOPEPTIDASE MEPH-RELATED"/>
    <property type="match status" value="1"/>
</dbReference>
<dbReference type="EMBL" id="JTFC01000010">
    <property type="protein sequence ID" value="RUS57849.1"/>
    <property type="molecule type" value="Genomic_DNA"/>
</dbReference>
<comment type="similarity">
    <text evidence="1">Belongs to the peptidase C40 family.</text>
</comment>
<reference evidence="7 8" key="1">
    <citation type="submission" date="2014-11" db="EMBL/GenBank/DDBJ databases">
        <title>Genome sequence and analysis of novel Kurthia sp.</title>
        <authorList>
            <person name="Lawson J.N."/>
            <person name="Gonzalez J.E."/>
            <person name="Rinauldi L."/>
            <person name="Xuan Z."/>
            <person name="Firman A."/>
            <person name="Shaddox L."/>
            <person name="Trudeau A."/>
            <person name="Shah S."/>
            <person name="Reiman D."/>
        </authorList>
    </citation>
    <scope>NUCLEOTIDE SEQUENCE [LARGE SCALE GENOMIC DNA]</scope>
    <source>
        <strain evidence="7 8">3B1D</strain>
    </source>
</reference>
<proteinExistence type="inferred from homology"/>
<dbReference type="PANTHER" id="PTHR47053:SF1">
    <property type="entry name" value="MUREIN DD-ENDOPEPTIDASE MEPH-RELATED"/>
    <property type="match status" value="1"/>
</dbReference>
<dbReference type="SUPFAM" id="SSF54001">
    <property type="entry name" value="Cysteine proteinases"/>
    <property type="match status" value="1"/>
</dbReference>
<keyword evidence="5" id="KW-0732">Signal</keyword>
<keyword evidence="2" id="KW-0645">Protease</keyword>
<feature type="domain" description="NlpC/P60" evidence="6">
    <location>
        <begin position="177"/>
        <end position="298"/>
    </location>
</feature>
<organism evidence="7 8">
    <name type="scientific">Candidatus Kurthia intestinigallinarum</name>
    <dbReference type="NCBI Taxonomy" id="1562256"/>
    <lineage>
        <taxon>Bacteria</taxon>
        <taxon>Bacillati</taxon>
        <taxon>Bacillota</taxon>
        <taxon>Bacilli</taxon>
        <taxon>Bacillales</taxon>
        <taxon>Caryophanaceae</taxon>
        <taxon>Kurthia</taxon>
    </lineage>
</organism>
<dbReference type="InterPro" id="IPR038765">
    <property type="entry name" value="Papain-like_cys_pep_sf"/>
</dbReference>
<evidence type="ECO:0000313" key="8">
    <source>
        <dbReference type="Proteomes" id="UP000288623"/>
    </source>
</evidence>